<dbReference type="Gene3D" id="1.10.150.280">
    <property type="entry name" value="AF1531-like domain"/>
    <property type="match status" value="2"/>
</dbReference>
<accession>A0A1M5SRZ9</accession>
<dbReference type="GO" id="GO:0006281">
    <property type="term" value="P:DNA repair"/>
    <property type="evidence" value="ECO:0007669"/>
    <property type="project" value="InterPro"/>
</dbReference>
<feature type="domain" description="Helix-hairpin-helix DNA-binding motif class 1" evidence="2">
    <location>
        <begin position="61"/>
        <end position="80"/>
    </location>
</feature>
<feature type="domain" description="Helix-hairpin-helix DNA-binding motif class 1" evidence="2">
    <location>
        <begin position="91"/>
        <end position="110"/>
    </location>
</feature>
<gene>
    <name evidence="3" type="ORF">SAMN02745199_1045</name>
</gene>
<organism evidence="3 4">
    <name type="scientific">Thermosipho atlanticus DSM 15807</name>
    <dbReference type="NCBI Taxonomy" id="1123380"/>
    <lineage>
        <taxon>Bacteria</taxon>
        <taxon>Thermotogati</taxon>
        <taxon>Thermotogota</taxon>
        <taxon>Thermotogae</taxon>
        <taxon>Thermotogales</taxon>
        <taxon>Fervidobacteriaceae</taxon>
        <taxon>Thermosipho</taxon>
    </lineage>
</organism>
<dbReference type="InterPro" id="IPR004509">
    <property type="entry name" value="Competence_ComEA_HhH"/>
</dbReference>
<dbReference type="PANTHER" id="PTHR21180">
    <property type="entry name" value="ENDONUCLEASE/EXONUCLEASE/PHOSPHATASE FAMILY DOMAIN-CONTAINING PROTEIN 1"/>
    <property type="match status" value="1"/>
</dbReference>
<dbReference type="InterPro" id="IPR051675">
    <property type="entry name" value="Endo/Exo/Phosphatase_dom_1"/>
</dbReference>
<protein>
    <submittedName>
        <fullName evidence="3">Competence protein ComEA</fullName>
    </submittedName>
</protein>
<dbReference type="AlphaFoldDB" id="A0A1M5SRZ9"/>
<dbReference type="PANTHER" id="PTHR21180:SF32">
    <property type="entry name" value="ENDONUCLEASE_EXONUCLEASE_PHOSPHATASE FAMILY DOMAIN-CONTAINING PROTEIN 1"/>
    <property type="match status" value="1"/>
</dbReference>
<dbReference type="NCBIfam" id="TIGR00426">
    <property type="entry name" value="competence protein ComEA helix-hairpin-helix repeat region"/>
    <property type="match status" value="2"/>
</dbReference>
<dbReference type="Pfam" id="PF12836">
    <property type="entry name" value="HHH_3"/>
    <property type="match status" value="2"/>
</dbReference>
<name>A0A1M5SRZ9_9BACT</name>
<dbReference type="SMART" id="SM00278">
    <property type="entry name" value="HhH1"/>
    <property type="match status" value="4"/>
</dbReference>
<feature type="domain" description="Helix-hairpin-helix DNA-binding motif class 1" evidence="2">
    <location>
        <begin position="167"/>
        <end position="186"/>
    </location>
</feature>
<sequence length="189" mass="21526">MRLFIEKVKDKLPVVVVIVIFIILSGTIFQEKFFKNEIQQNTSVKRNYGSQVIDINKAGYEELISLSGIGPAKAKAIINYREENGTFKSKEEIMKVSGIGNSIYEKIKERIKVENTTFQKEASKEIKKVNVNTAEKEQLEELPGIGKVKALEIIKYREQHGPFNTYEDLLSVKGIGTKTLEKIKLLIEF</sequence>
<dbReference type="RefSeq" id="WP_073072943.1">
    <property type="nucleotide sequence ID" value="NZ_FQXN01000003.1"/>
</dbReference>
<evidence type="ECO:0000259" key="2">
    <source>
        <dbReference type="SMART" id="SM00278"/>
    </source>
</evidence>
<dbReference type="InterPro" id="IPR003583">
    <property type="entry name" value="Hlx-hairpin-Hlx_DNA-bd_motif"/>
</dbReference>
<keyword evidence="1" id="KW-1133">Transmembrane helix</keyword>
<keyword evidence="1" id="KW-0472">Membrane</keyword>
<feature type="domain" description="Helix-hairpin-helix DNA-binding motif class 1" evidence="2">
    <location>
        <begin position="137"/>
        <end position="156"/>
    </location>
</feature>
<dbReference type="SUPFAM" id="SSF47781">
    <property type="entry name" value="RuvA domain 2-like"/>
    <property type="match status" value="2"/>
</dbReference>
<dbReference type="Proteomes" id="UP000242592">
    <property type="component" value="Unassembled WGS sequence"/>
</dbReference>
<feature type="transmembrane region" description="Helical" evidence="1">
    <location>
        <begin position="12"/>
        <end position="29"/>
    </location>
</feature>
<dbReference type="InterPro" id="IPR010994">
    <property type="entry name" value="RuvA_2-like"/>
</dbReference>
<dbReference type="GO" id="GO:0003677">
    <property type="term" value="F:DNA binding"/>
    <property type="evidence" value="ECO:0007669"/>
    <property type="project" value="InterPro"/>
</dbReference>
<keyword evidence="4" id="KW-1185">Reference proteome</keyword>
<dbReference type="STRING" id="1123380.SAMN02745199_1045"/>
<reference evidence="4" key="1">
    <citation type="submission" date="2016-11" db="EMBL/GenBank/DDBJ databases">
        <authorList>
            <person name="Varghese N."/>
            <person name="Submissions S."/>
        </authorList>
    </citation>
    <scope>NUCLEOTIDE SEQUENCE [LARGE SCALE GENOMIC DNA]</scope>
    <source>
        <strain evidence="4">DSM 15807</strain>
    </source>
</reference>
<dbReference type="GO" id="GO:0015628">
    <property type="term" value="P:protein secretion by the type II secretion system"/>
    <property type="evidence" value="ECO:0007669"/>
    <property type="project" value="TreeGrafter"/>
</dbReference>
<dbReference type="GO" id="GO:0015627">
    <property type="term" value="C:type II protein secretion system complex"/>
    <property type="evidence" value="ECO:0007669"/>
    <property type="project" value="TreeGrafter"/>
</dbReference>
<evidence type="ECO:0000313" key="3">
    <source>
        <dbReference type="EMBL" id="SHH41275.1"/>
    </source>
</evidence>
<evidence type="ECO:0000313" key="4">
    <source>
        <dbReference type="Proteomes" id="UP000242592"/>
    </source>
</evidence>
<keyword evidence="1" id="KW-0812">Transmembrane</keyword>
<dbReference type="EMBL" id="FQXN01000003">
    <property type="protein sequence ID" value="SHH41275.1"/>
    <property type="molecule type" value="Genomic_DNA"/>
</dbReference>
<dbReference type="OrthoDB" id="9790239at2"/>
<evidence type="ECO:0000256" key="1">
    <source>
        <dbReference type="SAM" id="Phobius"/>
    </source>
</evidence>
<proteinExistence type="predicted"/>